<dbReference type="KEGG" id="buo:BRPE64_ACDS10030"/>
<sequence>MFEVVSGTDLLFEKGNTRRLKKGRRAVPFSSPYDMRRTLHRTAVEEARCRHAYSE</sequence>
<evidence type="ECO:0000313" key="1">
    <source>
        <dbReference type="EMBL" id="BAN22757.1"/>
    </source>
</evidence>
<dbReference type="PATRIC" id="fig|758793.3.peg.1006"/>
<organism evidence="1 2">
    <name type="scientific">Caballeronia insecticola</name>
    <dbReference type="NCBI Taxonomy" id="758793"/>
    <lineage>
        <taxon>Bacteria</taxon>
        <taxon>Pseudomonadati</taxon>
        <taxon>Pseudomonadota</taxon>
        <taxon>Betaproteobacteria</taxon>
        <taxon>Burkholderiales</taxon>
        <taxon>Burkholderiaceae</taxon>
        <taxon>Caballeronia</taxon>
    </lineage>
</organism>
<dbReference type="HOGENOM" id="CLU_3023145_0_0_4"/>
<evidence type="ECO:0000313" key="2">
    <source>
        <dbReference type="Proteomes" id="UP000013966"/>
    </source>
</evidence>
<name>R4WXL0_9BURK</name>
<accession>R4WXL0</accession>
<dbReference type="Proteomes" id="UP000013966">
    <property type="component" value="Chromosome 1"/>
</dbReference>
<reference evidence="1 2" key="1">
    <citation type="journal article" date="2013" name="Genome Announc.">
        <title>Complete Genome Sequence of Burkholderia sp. Strain RPE64, Bacterial Symbiont of the Bean Bug Riptortus pedestris.</title>
        <authorList>
            <person name="Shibata T.F."/>
            <person name="Maeda T."/>
            <person name="Nikoh N."/>
            <person name="Yamaguchi K."/>
            <person name="Oshima K."/>
            <person name="Hattori M."/>
            <person name="Nishiyama T."/>
            <person name="Hasebe M."/>
            <person name="Fukatsu T."/>
            <person name="Kikuchi Y."/>
            <person name="Shigenobu S."/>
        </authorList>
    </citation>
    <scope>NUCLEOTIDE SEQUENCE [LARGE SCALE GENOMIC DNA]</scope>
</reference>
<gene>
    <name evidence="1" type="ORF">BRPE64_ACDS10030</name>
</gene>
<reference evidence="1 2" key="2">
    <citation type="journal article" date="2018" name="Int. J. Syst. Evol. Microbiol.">
        <title>Burkholderia insecticola sp. nov., a gut symbiotic bacterium of the bean bug Riptortus pedestris.</title>
        <authorList>
            <person name="Takeshita K."/>
            <person name="Tamaki H."/>
            <person name="Ohbayashi T."/>
            <person name="Meng X.-Y."/>
            <person name="Sone T."/>
            <person name="Mitani Y."/>
            <person name="Peeters C."/>
            <person name="Kikuchi Y."/>
            <person name="Vandamme P."/>
        </authorList>
    </citation>
    <scope>NUCLEOTIDE SEQUENCE [LARGE SCALE GENOMIC DNA]</scope>
    <source>
        <strain evidence="1">RPE64</strain>
    </source>
</reference>
<protein>
    <submittedName>
        <fullName evidence="1">Uncharacterized protein</fullName>
    </submittedName>
</protein>
<dbReference type="AlphaFoldDB" id="R4WXL0"/>
<proteinExistence type="predicted"/>
<keyword evidence="2" id="KW-1185">Reference proteome</keyword>
<dbReference type="EMBL" id="AP013058">
    <property type="protein sequence ID" value="BAN22757.1"/>
    <property type="molecule type" value="Genomic_DNA"/>
</dbReference>